<protein>
    <submittedName>
        <fullName evidence="2">PFL-like glycyl radical enzyme</fullName>
    </submittedName>
</protein>
<gene>
    <name evidence="2" type="ORF">LY90DRAFT_702187</name>
</gene>
<dbReference type="GO" id="GO:0008998">
    <property type="term" value="F:ribonucleoside-triphosphate reductase (thioredoxin) activity"/>
    <property type="evidence" value="ECO:0007669"/>
    <property type="project" value="InterPro"/>
</dbReference>
<feature type="compositionally biased region" description="Acidic residues" evidence="1">
    <location>
        <begin position="35"/>
        <end position="45"/>
    </location>
</feature>
<organism evidence="2 3">
    <name type="scientific">Neocallimastix californiae</name>
    <dbReference type="NCBI Taxonomy" id="1754190"/>
    <lineage>
        <taxon>Eukaryota</taxon>
        <taxon>Fungi</taxon>
        <taxon>Fungi incertae sedis</taxon>
        <taxon>Chytridiomycota</taxon>
        <taxon>Chytridiomycota incertae sedis</taxon>
        <taxon>Neocallimastigomycetes</taxon>
        <taxon>Neocallimastigales</taxon>
        <taxon>Neocallimastigaceae</taxon>
        <taxon>Neocallimastix</taxon>
    </lineage>
</organism>
<dbReference type="PANTHER" id="PTHR21075">
    <property type="entry name" value="ANAEROBIC RIBONUCLEOSIDE-TRIPHOSPHATE REDUCTASE"/>
    <property type="match status" value="1"/>
</dbReference>
<dbReference type="EMBL" id="MCOG01000082">
    <property type="protein sequence ID" value="ORY54775.1"/>
    <property type="molecule type" value="Genomic_DNA"/>
</dbReference>
<accession>A0A1Y2D813</accession>
<evidence type="ECO:0000313" key="2">
    <source>
        <dbReference type="EMBL" id="ORY54775.1"/>
    </source>
</evidence>
<comment type="caution">
    <text evidence="2">The sequence shown here is derived from an EMBL/GenBank/DDBJ whole genome shotgun (WGS) entry which is preliminary data.</text>
</comment>
<proteinExistence type="predicted"/>
<dbReference type="GO" id="GO:0006260">
    <property type="term" value="P:DNA replication"/>
    <property type="evidence" value="ECO:0007669"/>
    <property type="project" value="InterPro"/>
</dbReference>
<dbReference type="SUPFAM" id="SSF51998">
    <property type="entry name" value="PFL-like glycyl radical enzymes"/>
    <property type="match status" value="1"/>
</dbReference>
<feature type="region of interest" description="Disordered" evidence="1">
    <location>
        <begin position="35"/>
        <end position="62"/>
    </location>
</feature>
<dbReference type="InterPro" id="IPR012833">
    <property type="entry name" value="NrdD"/>
</dbReference>
<reference evidence="2 3" key="1">
    <citation type="submission" date="2016-08" db="EMBL/GenBank/DDBJ databases">
        <title>A Parts List for Fungal Cellulosomes Revealed by Comparative Genomics.</title>
        <authorList>
            <consortium name="DOE Joint Genome Institute"/>
            <person name="Haitjema C.H."/>
            <person name="Gilmore S.P."/>
            <person name="Henske J.K."/>
            <person name="Solomon K.V."/>
            <person name="De Groot R."/>
            <person name="Kuo A."/>
            <person name="Mondo S.J."/>
            <person name="Salamov A.A."/>
            <person name="Labutti K."/>
            <person name="Zhao Z."/>
            <person name="Chiniquy J."/>
            <person name="Barry K."/>
            <person name="Brewer H.M."/>
            <person name="Purvine S.O."/>
            <person name="Wright A.T."/>
            <person name="Boxma B."/>
            <person name="Van Alen T."/>
            <person name="Hackstein J.H."/>
            <person name="Baker S.E."/>
            <person name="Grigoriev I.V."/>
            <person name="O'Malley M.A."/>
        </authorList>
    </citation>
    <scope>NUCLEOTIDE SEQUENCE [LARGE SCALE GENOMIC DNA]</scope>
    <source>
        <strain evidence="2 3">G1</strain>
    </source>
</reference>
<dbReference type="AlphaFoldDB" id="A0A1Y2D813"/>
<dbReference type="PANTHER" id="PTHR21075:SF0">
    <property type="entry name" value="ANAEROBIC RIBONUCLEOSIDE-TRIPHOSPHATE REDUCTASE"/>
    <property type="match status" value="1"/>
</dbReference>
<dbReference type="Pfam" id="PF13597">
    <property type="entry name" value="NRDD"/>
    <property type="match status" value="1"/>
</dbReference>
<sequence length="720" mass="82153">MASQIDHINDPVNKFVQDKKIKEIEKRLDKNLSFEDDFSESENTEVSENTEASQNTTGTDITHTSDMTEIVSEENIYPDMTMAGVSLSIDEDLYELLQHDPTGKTPDEIWRKLLKLEGLGLEVLDINSNFIDVMNFGSDHSIDANANGAIGTYKFHSKEIREICAPYQKLANVAQFFSHVKSIYGGEKTVDMFRAWINGDIYLHDSCYLFVPYCYAMSVEPVVTNGITFNRQLRSLPPKHTRSFIGQVAETVTSMSQELAGAIAVADLFVYYAYYLHLEGIETVEGNTEKIEEIENDYQSLVHILNCAHRFSCQSAFTNISIFDRPSLQHLFGTVYYPDGTQPNLALVMELQKIFCNWFARGQSTESFLPYPFPVVTLNLKVNDDKEVMDQETFEYFCEINMNGLFNFFVSDSNKLASCCRVINNLNVHMSVFGEGGVNIGSLRIVTLNLARMGFYASKEQDKEKAVDVFFEHLDSQLDKAYNMLLAHREFIIKQIKRGACPYFSKELGYMFLERFFLTFGINGLYEGLLEMGYDMLKEDGLELSRRILKHITDYANEKCDVKNKILFNVEQVPGESLAIKHAKKDKLVNNMNYDIYANQFVPLWSDISLEERIKIDGDLAKYMSGGCITHINLADRMQSPKQMQAVVKYAIKNHCEHFAINYSYNSCAQGHVTISGNATICPICSDKIVDHITRIVGYFTSVSAWSPGRREEFKRRRFL</sequence>
<keyword evidence="3" id="KW-1185">Reference proteome</keyword>
<dbReference type="OrthoDB" id="2107934at2759"/>
<evidence type="ECO:0000313" key="3">
    <source>
        <dbReference type="Proteomes" id="UP000193920"/>
    </source>
</evidence>
<dbReference type="STRING" id="1754190.A0A1Y2D813"/>
<evidence type="ECO:0000256" key="1">
    <source>
        <dbReference type="SAM" id="MobiDB-lite"/>
    </source>
</evidence>
<name>A0A1Y2D813_9FUNG</name>
<dbReference type="Proteomes" id="UP000193920">
    <property type="component" value="Unassembled WGS sequence"/>
</dbReference>
<dbReference type="GO" id="GO:0031250">
    <property type="term" value="C:anaerobic ribonucleoside-triphosphate reductase complex"/>
    <property type="evidence" value="ECO:0007669"/>
    <property type="project" value="TreeGrafter"/>
</dbReference>
<dbReference type="Gene3D" id="3.20.70.20">
    <property type="match status" value="1"/>
</dbReference>
<dbReference type="GO" id="GO:0004748">
    <property type="term" value="F:ribonucleoside-diphosphate reductase activity, thioredoxin disulfide as acceptor"/>
    <property type="evidence" value="ECO:0007669"/>
    <property type="project" value="TreeGrafter"/>
</dbReference>
<dbReference type="GO" id="GO:0009265">
    <property type="term" value="P:2'-deoxyribonucleotide biosynthetic process"/>
    <property type="evidence" value="ECO:0007669"/>
    <property type="project" value="TreeGrafter"/>
</dbReference>